<name>A0A7J8BYJ1_MOLMO</name>
<gene>
    <name evidence="2" type="ORF">HJG59_010072</name>
</gene>
<keyword evidence="1" id="KW-0472">Membrane</keyword>
<dbReference type="EMBL" id="JACASF010000022">
    <property type="protein sequence ID" value="KAF6403674.1"/>
    <property type="molecule type" value="Genomic_DNA"/>
</dbReference>
<accession>A0A7J8BYJ1</accession>
<keyword evidence="3" id="KW-1185">Reference proteome</keyword>
<protein>
    <submittedName>
        <fullName evidence="2">Uncharacterized protein</fullName>
    </submittedName>
</protein>
<comment type="caution">
    <text evidence="2">The sequence shown here is derived from an EMBL/GenBank/DDBJ whole genome shotgun (WGS) entry which is preliminary data.</text>
</comment>
<evidence type="ECO:0000313" key="3">
    <source>
        <dbReference type="Proteomes" id="UP000550707"/>
    </source>
</evidence>
<organism evidence="2 3">
    <name type="scientific">Molossus molossus</name>
    <name type="common">Pallas' mastiff bat</name>
    <name type="synonym">Vespertilio molossus</name>
    <dbReference type="NCBI Taxonomy" id="27622"/>
    <lineage>
        <taxon>Eukaryota</taxon>
        <taxon>Metazoa</taxon>
        <taxon>Chordata</taxon>
        <taxon>Craniata</taxon>
        <taxon>Vertebrata</taxon>
        <taxon>Euteleostomi</taxon>
        <taxon>Mammalia</taxon>
        <taxon>Eutheria</taxon>
        <taxon>Laurasiatheria</taxon>
        <taxon>Chiroptera</taxon>
        <taxon>Yangochiroptera</taxon>
        <taxon>Molossidae</taxon>
        <taxon>Molossus</taxon>
    </lineage>
</organism>
<feature type="transmembrane region" description="Helical" evidence="1">
    <location>
        <begin position="128"/>
        <end position="149"/>
    </location>
</feature>
<dbReference type="InParanoid" id="A0A7J8BYJ1"/>
<evidence type="ECO:0000256" key="1">
    <source>
        <dbReference type="SAM" id="Phobius"/>
    </source>
</evidence>
<proteinExistence type="predicted"/>
<reference evidence="2 3" key="1">
    <citation type="journal article" date="2020" name="Nature">
        <title>Six reference-quality genomes reveal evolution of bat adaptations.</title>
        <authorList>
            <person name="Jebb D."/>
            <person name="Huang Z."/>
            <person name="Pippel M."/>
            <person name="Hughes G.M."/>
            <person name="Lavrichenko K."/>
            <person name="Devanna P."/>
            <person name="Winkler S."/>
            <person name="Jermiin L.S."/>
            <person name="Skirmuntt E.C."/>
            <person name="Katzourakis A."/>
            <person name="Burkitt-Gray L."/>
            <person name="Ray D.A."/>
            <person name="Sullivan K.A.M."/>
            <person name="Roscito J.G."/>
            <person name="Kirilenko B.M."/>
            <person name="Davalos L.M."/>
            <person name="Corthals A.P."/>
            <person name="Power M.L."/>
            <person name="Jones G."/>
            <person name="Ransome R.D."/>
            <person name="Dechmann D.K.N."/>
            <person name="Locatelli A.G."/>
            <person name="Puechmaille S.J."/>
            <person name="Fedrigo O."/>
            <person name="Jarvis E.D."/>
            <person name="Hiller M."/>
            <person name="Vernes S.C."/>
            <person name="Myers E.W."/>
            <person name="Teeling E.C."/>
        </authorList>
    </citation>
    <scope>NUCLEOTIDE SEQUENCE [LARGE SCALE GENOMIC DNA]</scope>
    <source>
        <strain evidence="2">MMolMol1</strain>
        <tissue evidence="2">Muscle</tissue>
    </source>
</reference>
<dbReference type="Proteomes" id="UP000550707">
    <property type="component" value="Unassembled WGS sequence"/>
</dbReference>
<evidence type="ECO:0000313" key="2">
    <source>
        <dbReference type="EMBL" id="KAF6403674.1"/>
    </source>
</evidence>
<keyword evidence="1" id="KW-1133">Transmembrane helix</keyword>
<keyword evidence="1" id="KW-0812">Transmembrane</keyword>
<dbReference type="AlphaFoldDB" id="A0A7J8BYJ1"/>
<sequence length="150" mass="17407">MDLETSRAVTVSQCCGVCHPRPLARRKFLLVLVFRRETEETVSFCTRVCFQSLFKNKGSLALWMKSSSCWYMACGLPELHILGLFQNKNQLKYMISQRGFSLPSVPIPIGSALVNFIPVCRYKRSGDIFILFIYFKLFCHMVFVTFNFFF</sequence>